<dbReference type="Proteomes" id="UP000475214">
    <property type="component" value="Unassembled WGS sequence"/>
</dbReference>
<evidence type="ECO:0008006" key="3">
    <source>
        <dbReference type="Google" id="ProtNLM"/>
    </source>
</evidence>
<accession>A0A6L9SC01</accession>
<evidence type="ECO:0000313" key="1">
    <source>
        <dbReference type="EMBL" id="NEE02776.1"/>
    </source>
</evidence>
<name>A0A6L9SC01_9ACTN</name>
<dbReference type="SUPFAM" id="SSF52540">
    <property type="entry name" value="P-loop containing nucleoside triphosphate hydrolases"/>
    <property type="match status" value="1"/>
</dbReference>
<reference evidence="1 2" key="1">
    <citation type="submission" date="2020-02" db="EMBL/GenBank/DDBJ databases">
        <authorList>
            <person name="Li X.-J."/>
            <person name="Han X.-M."/>
        </authorList>
    </citation>
    <scope>NUCLEOTIDE SEQUENCE [LARGE SCALE GENOMIC DNA]</scope>
    <source>
        <strain evidence="1 2">CCTCC AB 2017055</strain>
    </source>
</reference>
<organism evidence="1 2">
    <name type="scientific">Phytoactinopolyspora halotolerans</name>
    <dbReference type="NCBI Taxonomy" id="1981512"/>
    <lineage>
        <taxon>Bacteria</taxon>
        <taxon>Bacillati</taxon>
        <taxon>Actinomycetota</taxon>
        <taxon>Actinomycetes</taxon>
        <taxon>Jiangellales</taxon>
        <taxon>Jiangellaceae</taxon>
        <taxon>Phytoactinopolyspora</taxon>
    </lineage>
</organism>
<sequence length="259" mass="26836">MLIAFASAKGAPGVTTTVNVLGDIWPTDVLAADLDPAGGDFALRHRSPAGAPIDPERGVLSLAAAARRGVAQTELAGHVQTIDGGLDVIAGISRPEQMTGFGPAWPAMAHSLRGSGVDVLADCGRVTPGTPVMPVLSAADAVVFVTRPSVESYAHLRERLRWLAEPLQIGRSGSVPVGVILVAPSSDSTAERDLDRLLQYAQLQVSVLGRLAEDPKAVAGLTGQSSRRLDRSLLIRSARQVVLAVRGLASHGLTTAAGK</sequence>
<gene>
    <name evidence="1" type="ORF">G1H10_21660</name>
</gene>
<dbReference type="EMBL" id="JAAGOA010000017">
    <property type="protein sequence ID" value="NEE02776.1"/>
    <property type="molecule type" value="Genomic_DNA"/>
</dbReference>
<dbReference type="Gene3D" id="3.40.50.300">
    <property type="entry name" value="P-loop containing nucleotide triphosphate hydrolases"/>
    <property type="match status" value="1"/>
</dbReference>
<dbReference type="RefSeq" id="WP_163741667.1">
    <property type="nucleotide sequence ID" value="NZ_JAAGOA010000017.1"/>
</dbReference>
<protein>
    <recommendedName>
        <fullName evidence="3">CpsD/CapB family tyrosine-protein kinase</fullName>
    </recommendedName>
</protein>
<evidence type="ECO:0000313" key="2">
    <source>
        <dbReference type="Proteomes" id="UP000475214"/>
    </source>
</evidence>
<dbReference type="InterPro" id="IPR027417">
    <property type="entry name" value="P-loop_NTPase"/>
</dbReference>
<keyword evidence="2" id="KW-1185">Reference proteome</keyword>
<proteinExistence type="predicted"/>
<comment type="caution">
    <text evidence="1">The sequence shown here is derived from an EMBL/GenBank/DDBJ whole genome shotgun (WGS) entry which is preliminary data.</text>
</comment>
<dbReference type="AlphaFoldDB" id="A0A6L9SC01"/>